<dbReference type="GO" id="GO:0016926">
    <property type="term" value="P:protein desumoylation"/>
    <property type="evidence" value="ECO:0007669"/>
    <property type="project" value="TreeGrafter"/>
</dbReference>
<protein>
    <submittedName>
        <fullName evidence="7">16749_t:CDS:1</fullName>
    </submittedName>
</protein>
<dbReference type="GO" id="GO:0006508">
    <property type="term" value="P:proteolysis"/>
    <property type="evidence" value="ECO:0007669"/>
    <property type="project" value="UniProtKB-KW"/>
</dbReference>
<feature type="region of interest" description="Disordered" evidence="5">
    <location>
        <begin position="176"/>
        <end position="203"/>
    </location>
</feature>
<feature type="compositionally biased region" description="Polar residues" evidence="5">
    <location>
        <begin position="176"/>
        <end position="201"/>
    </location>
</feature>
<evidence type="ECO:0000256" key="2">
    <source>
        <dbReference type="ARBA" id="ARBA00022670"/>
    </source>
</evidence>
<evidence type="ECO:0000256" key="1">
    <source>
        <dbReference type="ARBA" id="ARBA00005234"/>
    </source>
</evidence>
<dbReference type="OrthoDB" id="1939479at2759"/>
<dbReference type="InterPro" id="IPR003653">
    <property type="entry name" value="Peptidase_C48_C"/>
</dbReference>
<dbReference type="Gene3D" id="3.40.395.10">
    <property type="entry name" value="Adenoviral Proteinase, Chain A"/>
    <property type="match status" value="1"/>
</dbReference>
<gene>
    <name evidence="7" type="ORF">CPELLU_LOCUS11082</name>
</gene>
<dbReference type="Pfam" id="PF02902">
    <property type="entry name" value="Peptidase_C48"/>
    <property type="match status" value="1"/>
</dbReference>
<accession>A0A9N9EPY8</accession>
<proteinExistence type="inferred from homology"/>
<name>A0A9N9EPY8_9GLOM</name>
<dbReference type="PANTHER" id="PTHR12606">
    <property type="entry name" value="SENTRIN/SUMO-SPECIFIC PROTEASE"/>
    <property type="match status" value="1"/>
</dbReference>
<feature type="region of interest" description="Disordered" evidence="5">
    <location>
        <begin position="1"/>
        <end position="27"/>
    </location>
</feature>
<organism evidence="7 8">
    <name type="scientific">Cetraspora pellucida</name>
    <dbReference type="NCBI Taxonomy" id="1433469"/>
    <lineage>
        <taxon>Eukaryota</taxon>
        <taxon>Fungi</taxon>
        <taxon>Fungi incertae sedis</taxon>
        <taxon>Mucoromycota</taxon>
        <taxon>Glomeromycotina</taxon>
        <taxon>Glomeromycetes</taxon>
        <taxon>Diversisporales</taxon>
        <taxon>Gigasporaceae</taxon>
        <taxon>Cetraspora</taxon>
    </lineage>
</organism>
<keyword evidence="2" id="KW-0645">Protease</keyword>
<evidence type="ECO:0000313" key="8">
    <source>
        <dbReference type="Proteomes" id="UP000789759"/>
    </source>
</evidence>
<evidence type="ECO:0000256" key="3">
    <source>
        <dbReference type="ARBA" id="ARBA00022801"/>
    </source>
</evidence>
<dbReference type="PROSITE" id="PS50600">
    <property type="entry name" value="ULP_PROTEASE"/>
    <property type="match status" value="1"/>
</dbReference>
<feature type="domain" description="Ubiquitin-like protease family profile" evidence="6">
    <location>
        <begin position="270"/>
        <end position="446"/>
    </location>
</feature>
<dbReference type="GO" id="GO:0005634">
    <property type="term" value="C:nucleus"/>
    <property type="evidence" value="ECO:0007669"/>
    <property type="project" value="TreeGrafter"/>
</dbReference>
<dbReference type="EMBL" id="CAJVQA010009551">
    <property type="protein sequence ID" value="CAG8686191.1"/>
    <property type="molecule type" value="Genomic_DNA"/>
</dbReference>
<feature type="region of interest" description="Disordered" evidence="5">
    <location>
        <begin position="41"/>
        <end position="71"/>
    </location>
</feature>
<dbReference type="SUPFAM" id="SSF54001">
    <property type="entry name" value="Cysteine proteinases"/>
    <property type="match status" value="1"/>
</dbReference>
<dbReference type="AlphaFoldDB" id="A0A9N9EPY8"/>
<dbReference type="PANTHER" id="PTHR12606:SF141">
    <property type="entry name" value="GH15225P-RELATED"/>
    <property type="match status" value="1"/>
</dbReference>
<feature type="compositionally biased region" description="Basic residues" evidence="5">
    <location>
        <begin position="56"/>
        <end position="67"/>
    </location>
</feature>
<dbReference type="InterPro" id="IPR038765">
    <property type="entry name" value="Papain-like_cys_pep_sf"/>
</dbReference>
<reference evidence="7" key="1">
    <citation type="submission" date="2021-06" db="EMBL/GenBank/DDBJ databases">
        <authorList>
            <person name="Kallberg Y."/>
            <person name="Tangrot J."/>
            <person name="Rosling A."/>
        </authorList>
    </citation>
    <scope>NUCLEOTIDE SEQUENCE</scope>
    <source>
        <strain evidence="7">FL966</strain>
    </source>
</reference>
<comment type="caution">
    <text evidence="7">The sequence shown here is derived from an EMBL/GenBank/DDBJ whole genome shotgun (WGS) entry which is preliminary data.</text>
</comment>
<dbReference type="Proteomes" id="UP000789759">
    <property type="component" value="Unassembled WGS sequence"/>
</dbReference>
<evidence type="ECO:0000313" key="7">
    <source>
        <dbReference type="EMBL" id="CAG8686191.1"/>
    </source>
</evidence>
<comment type="similarity">
    <text evidence="1">Belongs to the peptidase C48 family.</text>
</comment>
<keyword evidence="8" id="KW-1185">Reference proteome</keyword>
<evidence type="ECO:0000259" key="6">
    <source>
        <dbReference type="PROSITE" id="PS50600"/>
    </source>
</evidence>
<keyword evidence="3" id="KW-0378">Hydrolase</keyword>
<sequence length="517" mass="58976">MGGPYFEDNSHIFFSQGTTDRENEGSDEYIDKAYKTPKLLSKSEKGKEAVQNGRIEKKKNGKPRFYSKKPMQDEKRKIIAKQSLAAISFQANDKLFMDGLDITQRPITTAPVIVPEKLKRLASTIIQNNGQRSNSIYLNHAMEIDQDASRINFDKSVDKGKNTAITNGKSSWNAEFASSPNGHSQYSSDEISTPTSSQNWHSYDDLPSVSTPIIDGSRQSDYMIENHRKVLESSSKYPPLTVEQQVQIAKYLDLHGEYTPACTIIDKFNLQISAAHIRTLTNGSWLNDEVMNFYGHLIIERAQNNPDIYPPVHVVNTFFYTKLMQNGFGVVAGWYIPRPNKKKKAPPPNFFDKDYIFIPINTSAHWTLAVANFKLCRFEYYDSLGSGFNQRFLLELRQFFIYLANQTNNQHFNFAEWATYEPRGRTPQQNNSYDCGVFAMMTAEHMSRNAPLSFSQSKMGYFRAKMVYEISTGSIMDENENVEVEDEDSFEEHLENMGQVTLTPISGLIIKKNIISI</sequence>
<keyword evidence="4" id="KW-0788">Thiol protease</keyword>
<evidence type="ECO:0000256" key="5">
    <source>
        <dbReference type="SAM" id="MobiDB-lite"/>
    </source>
</evidence>
<evidence type="ECO:0000256" key="4">
    <source>
        <dbReference type="ARBA" id="ARBA00022807"/>
    </source>
</evidence>
<dbReference type="GO" id="GO:0016929">
    <property type="term" value="F:deSUMOylase activity"/>
    <property type="evidence" value="ECO:0007669"/>
    <property type="project" value="TreeGrafter"/>
</dbReference>